<reference evidence="5 6" key="1">
    <citation type="journal article" date="2020" name="Nature">
        <title>Six reference-quality genomes reveal evolution of bat adaptations.</title>
        <authorList>
            <person name="Jebb D."/>
            <person name="Huang Z."/>
            <person name="Pippel M."/>
            <person name="Hughes G.M."/>
            <person name="Lavrichenko K."/>
            <person name="Devanna P."/>
            <person name="Winkler S."/>
            <person name="Jermiin L.S."/>
            <person name="Skirmuntt E.C."/>
            <person name="Katzourakis A."/>
            <person name="Burkitt-Gray L."/>
            <person name="Ray D.A."/>
            <person name="Sullivan K.A.M."/>
            <person name="Roscito J.G."/>
            <person name="Kirilenko B.M."/>
            <person name="Davalos L.M."/>
            <person name="Corthals A.P."/>
            <person name="Power M.L."/>
            <person name="Jones G."/>
            <person name="Ransome R.D."/>
            <person name="Dechmann D.K.N."/>
            <person name="Locatelli A.G."/>
            <person name="Puechmaille S.J."/>
            <person name="Fedrigo O."/>
            <person name="Jarvis E.D."/>
            <person name="Hiller M."/>
            <person name="Vernes S.C."/>
            <person name="Myers E.W."/>
            <person name="Teeling E.C."/>
        </authorList>
    </citation>
    <scope>NUCLEOTIDE SEQUENCE [LARGE SCALE GENOMIC DNA]</scope>
    <source>
        <strain evidence="5">MRouAeg1</strain>
        <tissue evidence="5">Muscle</tissue>
    </source>
</reference>
<sequence>MKDECSMLKLQLKERDELISQLQEELEKVQHLQKAFASRVDKSTQTELPGCDGLNLRRLETVQGGREGTAYGSAPVSSRRQLCYISKSNCEPKSQHKGQKSNAYSHRGPF</sequence>
<organism evidence="5 6">
    <name type="scientific">Rousettus aegyptiacus</name>
    <name type="common">Egyptian fruit bat</name>
    <name type="synonym">Pteropus aegyptiacus</name>
    <dbReference type="NCBI Taxonomy" id="9407"/>
    <lineage>
        <taxon>Eukaryota</taxon>
        <taxon>Metazoa</taxon>
        <taxon>Chordata</taxon>
        <taxon>Craniata</taxon>
        <taxon>Vertebrata</taxon>
        <taxon>Euteleostomi</taxon>
        <taxon>Mammalia</taxon>
        <taxon>Eutheria</taxon>
        <taxon>Laurasiatheria</taxon>
        <taxon>Chiroptera</taxon>
        <taxon>Yinpterochiroptera</taxon>
        <taxon>Pteropodoidea</taxon>
        <taxon>Pteropodidae</taxon>
        <taxon>Rousettinae</taxon>
        <taxon>Rousettus</taxon>
    </lineage>
</organism>
<feature type="coiled-coil region" evidence="3">
    <location>
        <begin position="5"/>
        <end position="35"/>
    </location>
</feature>
<accession>A0A7J8E6V0</accession>
<dbReference type="EMBL" id="JACASE010000010">
    <property type="protein sequence ID" value="KAF6430902.1"/>
    <property type="molecule type" value="Genomic_DNA"/>
</dbReference>
<evidence type="ECO:0000256" key="4">
    <source>
        <dbReference type="SAM" id="MobiDB-lite"/>
    </source>
</evidence>
<evidence type="ECO:0000256" key="1">
    <source>
        <dbReference type="ARBA" id="ARBA00010949"/>
    </source>
</evidence>
<dbReference type="InterPro" id="IPR029627">
    <property type="entry name" value="CCSER"/>
</dbReference>
<evidence type="ECO:0000313" key="6">
    <source>
        <dbReference type="Proteomes" id="UP000593571"/>
    </source>
</evidence>
<dbReference type="PANTHER" id="PTHR22461:SF1">
    <property type="entry name" value="SERINE-RICH COILED-COIL DOMAIN-CONTAINING PROTEIN 1"/>
    <property type="match status" value="1"/>
</dbReference>
<evidence type="ECO:0000313" key="5">
    <source>
        <dbReference type="EMBL" id="KAF6430902.1"/>
    </source>
</evidence>
<name>A0A7J8E6V0_ROUAE</name>
<comment type="similarity">
    <text evidence="1">Belongs to the CCSER family.</text>
</comment>
<dbReference type="PANTHER" id="PTHR22461">
    <property type="entry name" value="SERINE-RICH COILED-COIL DOMAIN-CONTAINING PROTEIN 2-RELATED"/>
    <property type="match status" value="1"/>
</dbReference>
<gene>
    <name evidence="5" type="ORF">HJG63_002400</name>
</gene>
<keyword evidence="6" id="KW-1185">Reference proteome</keyword>
<feature type="region of interest" description="Disordered" evidence="4">
    <location>
        <begin position="90"/>
        <end position="110"/>
    </location>
</feature>
<keyword evidence="2 3" id="KW-0175">Coiled coil</keyword>
<evidence type="ECO:0000256" key="2">
    <source>
        <dbReference type="ARBA" id="ARBA00023054"/>
    </source>
</evidence>
<dbReference type="Proteomes" id="UP000593571">
    <property type="component" value="Unassembled WGS sequence"/>
</dbReference>
<evidence type="ECO:0000256" key="3">
    <source>
        <dbReference type="SAM" id="Coils"/>
    </source>
</evidence>
<dbReference type="AlphaFoldDB" id="A0A7J8E6V0"/>
<comment type="caution">
    <text evidence="5">The sequence shown here is derived from an EMBL/GenBank/DDBJ whole genome shotgun (WGS) entry which is preliminary data.</text>
</comment>
<protein>
    <submittedName>
        <fullName evidence="5">Coiled-coil serine rich protein 1</fullName>
    </submittedName>
</protein>
<proteinExistence type="inferred from homology"/>